<feature type="region of interest" description="Disordered" evidence="1">
    <location>
        <begin position="1"/>
        <end position="35"/>
    </location>
</feature>
<evidence type="ECO:0000256" key="1">
    <source>
        <dbReference type="SAM" id="MobiDB-lite"/>
    </source>
</evidence>
<sequence length="190" mass="21335">MAFQPGRGRHRKAAYRSPTNYFEESSGKLQTKSTRPDMRRLCLGNGPSSQATCSPMPAFRFKTPVTLAGYVANENQRSSPRCHYARENHEKGYHPFQSCCEENGHFESPLLMLFRAKLPVARLTSTDVRRQLTSHPMPRCLALFATDAWFPDWSHRQGIRPSRSLLLSMSPASAATRAQQPGTGRADGRP</sequence>
<reference evidence="2 3" key="1">
    <citation type="submission" date="2020-04" db="EMBL/GenBank/DDBJ databases">
        <authorList>
            <person name="De Canck E."/>
        </authorList>
    </citation>
    <scope>NUCLEOTIDE SEQUENCE [LARGE SCALE GENOMIC DNA]</scope>
    <source>
        <strain evidence="2 3">LMG 29542</strain>
    </source>
</reference>
<accession>A0A6J5F4H6</accession>
<keyword evidence="3" id="KW-1185">Reference proteome</keyword>
<organism evidence="2 3">
    <name type="scientific">Paraburkholderia humisilvae</name>
    <dbReference type="NCBI Taxonomy" id="627669"/>
    <lineage>
        <taxon>Bacteria</taxon>
        <taxon>Pseudomonadati</taxon>
        <taxon>Pseudomonadota</taxon>
        <taxon>Betaproteobacteria</taxon>
        <taxon>Burkholderiales</taxon>
        <taxon>Burkholderiaceae</taxon>
        <taxon>Paraburkholderia</taxon>
    </lineage>
</organism>
<protein>
    <submittedName>
        <fullName evidence="2">Uncharacterized protein</fullName>
    </submittedName>
</protein>
<dbReference type="AlphaFoldDB" id="A0A6J5F4H6"/>
<evidence type="ECO:0000313" key="2">
    <source>
        <dbReference type="EMBL" id="CAB3772631.1"/>
    </source>
</evidence>
<gene>
    <name evidence="2" type="ORF">LMG29542_06929</name>
</gene>
<name>A0A6J5F4H6_9BURK</name>
<dbReference type="EMBL" id="CADIKH010000061">
    <property type="protein sequence ID" value="CAB3772631.1"/>
    <property type="molecule type" value="Genomic_DNA"/>
</dbReference>
<feature type="region of interest" description="Disordered" evidence="1">
    <location>
        <begin position="170"/>
        <end position="190"/>
    </location>
</feature>
<proteinExistence type="predicted"/>
<dbReference type="Proteomes" id="UP000494363">
    <property type="component" value="Unassembled WGS sequence"/>
</dbReference>
<feature type="compositionally biased region" description="Polar residues" evidence="1">
    <location>
        <begin position="17"/>
        <end position="33"/>
    </location>
</feature>
<evidence type="ECO:0000313" key="3">
    <source>
        <dbReference type="Proteomes" id="UP000494363"/>
    </source>
</evidence>